<dbReference type="InterPro" id="IPR000073">
    <property type="entry name" value="AB_hydrolase_1"/>
</dbReference>
<evidence type="ECO:0000313" key="4">
    <source>
        <dbReference type="Proteomes" id="UP001230496"/>
    </source>
</evidence>
<dbReference type="InterPro" id="IPR029058">
    <property type="entry name" value="AB_hydrolase_fold"/>
</dbReference>
<evidence type="ECO:0000256" key="1">
    <source>
        <dbReference type="SAM" id="Phobius"/>
    </source>
</evidence>
<dbReference type="GO" id="GO:0016787">
    <property type="term" value="F:hydrolase activity"/>
    <property type="evidence" value="ECO:0007669"/>
    <property type="project" value="UniProtKB-KW"/>
</dbReference>
<keyword evidence="3" id="KW-0378">Hydrolase</keyword>
<reference evidence="3 4" key="1">
    <citation type="submission" date="2023-08" db="EMBL/GenBank/DDBJ databases">
        <title>Comparative genomics and taxonomic characterization of three novel marine species of genus Marivirga.</title>
        <authorList>
            <person name="Muhammad N."/>
            <person name="Kim S.-G."/>
        </authorList>
    </citation>
    <scope>NUCLEOTIDE SEQUENCE [LARGE SCALE GENOMIC DNA]</scope>
    <source>
        <strain evidence="3 4">BDSF4-3</strain>
    </source>
</reference>
<sequence length="318" mass="36336">MKKAFKILGIGLLSIIGILVILLLSFYKSDIQASENQEKYFTEESQFIEIDSNKIHIRKMGKGFPILLIHGSFSSLHTWNVWQKQLLNDFTTISIDLPGHGLTGPNPQARYDTDYYANLLWELMDKLNYDSIAVAGNSMGGQVAYKMALRKPDKVKKLILINSSGASMKADTANFKDQNTFSVFSLINHPIFSKLMTSITPKFLFEMSMEQVYYDKSKITEEKVQLYYDLMLHEGNREATLQRFKQRAPSEFDQLGNLKSPTLILWGEHDSWIPVSHAHRFDNIIPNSSLIIYDDAGHVPMEEIPTRTAKDALEFLKD</sequence>
<dbReference type="SUPFAM" id="SSF53474">
    <property type="entry name" value="alpha/beta-Hydrolases"/>
    <property type="match status" value="1"/>
</dbReference>
<organism evidence="3 4">
    <name type="scientific">Marivirga salinarum</name>
    <dbReference type="NCBI Taxonomy" id="3059078"/>
    <lineage>
        <taxon>Bacteria</taxon>
        <taxon>Pseudomonadati</taxon>
        <taxon>Bacteroidota</taxon>
        <taxon>Cytophagia</taxon>
        <taxon>Cytophagales</taxon>
        <taxon>Marivirgaceae</taxon>
        <taxon>Marivirga</taxon>
    </lineage>
</organism>
<protein>
    <submittedName>
        <fullName evidence="3">Alpha/beta hydrolase</fullName>
    </submittedName>
</protein>
<dbReference type="EMBL" id="CP129971">
    <property type="protein sequence ID" value="WKK74116.2"/>
    <property type="molecule type" value="Genomic_DNA"/>
</dbReference>
<dbReference type="PANTHER" id="PTHR46438">
    <property type="entry name" value="ALPHA/BETA-HYDROLASES SUPERFAMILY PROTEIN"/>
    <property type="match status" value="1"/>
</dbReference>
<evidence type="ECO:0000313" key="3">
    <source>
        <dbReference type="EMBL" id="WKK74116.2"/>
    </source>
</evidence>
<dbReference type="Gene3D" id="3.40.50.1820">
    <property type="entry name" value="alpha/beta hydrolase"/>
    <property type="match status" value="1"/>
</dbReference>
<dbReference type="PRINTS" id="PR00412">
    <property type="entry name" value="EPOXHYDRLASE"/>
</dbReference>
<dbReference type="PRINTS" id="PR00111">
    <property type="entry name" value="ABHYDROLASE"/>
</dbReference>
<feature type="transmembrane region" description="Helical" evidence="1">
    <location>
        <begin position="7"/>
        <end position="27"/>
    </location>
</feature>
<keyword evidence="1" id="KW-0812">Transmembrane</keyword>
<dbReference type="Proteomes" id="UP001230496">
    <property type="component" value="Chromosome"/>
</dbReference>
<evidence type="ECO:0000259" key="2">
    <source>
        <dbReference type="Pfam" id="PF00561"/>
    </source>
</evidence>
<keyword evidence="1" id="KW-1133">Transmembrane helix</keyword>
<name>A0AA49GBU5_9BACT</name>
<dbReference type="RefSeq" id="WP_308347910.1">
    <property type="nucleotide sequence ID" value="NZ_CP129971.1"/>
</dbReference>
<dbReference type="InterPro" id="IPR000639">
    <property type="entry name" value="Epox_hydrolase-like"/>
</dbReference>
<proteinExistence type="predicted"/>
<dbReference type="KEGG" id="msaa:QYS49_20195"/>
<keyword evidence="1" id="KW-0472">Membrane</keyword>
<keyword evidence="4" id="KW-1185">Reference proteome</keyword>
<accession>A0AA49GBU5</accession>
<gene>
    <name evidence="3" type="ORF">QYS49_20195</name>
</gene>
<dbReference type="PANTHER" id="PTHR46438:SF11">
    <property type="entry name" value="LIPASE-RELATED"/>
    <property type="match status" value="1"/>
</dbReference>
<dbReference type="Pfam" id="PF00561">
    <property type="entry name" value="Abhydrolase_1"/>
    <property type="match status" value="1"/>
</dbReference>
<feature type="domain" description="AB hydrolase-1" evidence="2">
    <location>
        <begin position="65"/>
        <end position="303"/>
    </location>
</feature>
<dbReference type="AlphaFoldDB" id="A0AA49GBU5"/>